<keyword evidence="6" id="KW-1185">Reference proteome</keyword>
<dbReference type="Gene3D" id="3.90.120.10">
    <property type="entry name" value="DNA Methylase, subunit A, domain 2"/>
    <property type="match status" value="1"/>
</dbReference>
<dbReference type="InterPro" id="IPR001525">
    <property type="entry name" value="C5_MeTfrase"/>
</dbReference>
<dbReference type="GO" id="GO:0005634">
    <property type="term" value="C:nucleus"/>
    <property type="evidence" value="ECO:0007669"/>
    <property type="project" value="TreeGrafter"/>
</dbReference>
<evidence type="ECO:0000313" key="5">
    <source>
        <dbReference type="EMBL" id="KCV68046.1"/>
    </source>
</evidence>
<dbReference type="OrthoDB" id="414133at2759"/>
<dbReference type="eggNOG" id="KOG0919">
    <property type="taxonomic scope" value="Eukaryota"/>
</dbReference>
<keyword evidence="1 4" id="KW-0489">Methyltransferase</keyword>
<keyword evidence="3 4" id="KW-0949">S-adenosyl-L-methionine</keyword>
<dbReference type="InterPro" id="IPR029063">
    <property type="entry name" value="SAM-dependent_MTases_sf"/>
</dbReference>
<dbReference type="Proteomes" id="UP000030693">
    <property type="component" value="Unassembled WGS sequence"/>
</dbReference>
<dbReference type="PANTHER" id="PTHR46098">
    <property type="entry name" value="TRNA (CYTOSINE(38)-C(5))-METHYLTRANSFERASE"/>
    <property type="match status" value="1"/>
</dbReference>
<dbReference type="GeneID" id="20530237"/>
<evidence type="ECO:0000256" key="1">
    <source>
        <dbReference type="ARBA" id="ARBA00022603"/>
    </source>
</evidence>
<evidence type="ECO:0000256" key="4">
    <source>
        <dbReference type="PROSITE-ProRule" id="PRU01016"/>
    </source>
</evidence>
<name>A0A058Z1Q5_FONAL</name>
<dbReference type="EMBL" id="KB932211">
    <property type="protein sequence ID" value="KCV68046.1"/>
    <property type="molecule type" value="Genomic_DNA"/>
</dbReference>
<dbReference type="PRINTS" id="PR00105">
    <property type="entry name" value="C5METTRFRASE"/>
</dbReference>
<evidence type="ECO:0000256" key="2">
    <source>
        <dbReference type="ARBA" id="ARBA00022679"/>
    </source>
</evidence>
<dbReference type="GO" id="GO:0008168">
    <property type="term" value="F:methyltransferase activity"/>
    <property type="evidence" value="ECO:0007669"/>
    <property type="project" value="UniProtKB-KW"/>
</dbReference>
<dbReference type="PANTHER" id="PTHR46098:SF1">
    <property type="entry name" value="TRNA (CYTOSINE(38)-C(5))-METHYLTRANSFERASE"/>
    <property type="match status" value="1"/>
</dbReference>
<organism evidence="5">
    <name type="scientific">Fonticula alba</name>
    <name type="common">Slime mold</name>
    <dbReference type="NCBI Taxonomy" id="691883"/>
    <lineage>
        <taxon>Eukaryota</taxon>
        <taxon>Rotosphaerida</taxon>
        <taxon>Fonticulaceae</taxon>
        <taxon>Fonticula</taxon>
    </lineage>
</organism>
<dbReference type="InterPro" id="IPR050750">
    <property type="entry name" value="C5-MTase"/>
</dbReference>
<keyword evidence="2 4" id="KW-0808">Transferase</keyword>
<sequence>MPADPPLSVPGAPVLCAEPLYHPAWPDVCGACLASMSSGAEATGVPEATGCSICGTDVPAGSRALGPLKPGVLTALEFFSGLGGLHMGLCAALSPAAYPAGHPSGLKGAAPGVLGLRPRVAAAFDLNDRANAAYEHNFGLPAMRRSIDSLRPEQLPRADVWLLSPPCQPYTRGGRARDDADFRSTGLLRLVRILAALPRTLEDAAAAAAAAASTTAGGPADGVPAAPRPPAYPPLPKYLLLENVPGFERSRSRARLVSVLLSRGYAVEEWMASPRALGGGSGHGGGTYPYERVRYFLLARLAGEGSLAPLRTLRPPHAADGTGATALPISTFLDTLTPEEEEPFLVPEAYITRPVGFRFDLVFPEDTHLPCFTKAYGSQHIFGSGAFLATRPCPDRSTLDLTSGQEVLALRPRFFTPREICRMHGLPIDGFTPHAHGLWPAVPGIGPAGDEGGASTGREFTFPPEIAAVPRHAFELLGNSLSSAVVGHLLRRLLARRACVPDAEATGAALPEDWSASVAWERNATVPAPAEEYADAGVAQPDLPPVWEPPALWREVIGPLAPPQVDLPPRKRNRQK</sequence>
<dbReference type="Gene3D" id="3.40.50.150">
    <property type="entry name" value="Vaccinia Virus protein VP39"/>
    <property type="match status" value="1"/>
</dbReference>
<dbReference type="AlphaFoldDB" id="A0A058Z1Q5"/>
<dbReference type="STRING" id="691883.A0A058Z1Q5"/>
<dbReference type="GO" id="GO:0032259">
    <property type="term" value="P:methylation"/>
    <property type="evidence" value="ECO:0007669"/>
    <property type="project" value="UniProtKB-KW"/>
</dbReference>
<evidence type="ECO:0008006" key="7">
    <source>
        <dbReference type="Google" id="ProtNLM"/>
    </source>
</evidence>
<reference evidence="5" key="1">
    <citation type="submission" date="2013-04" db="EMBL/GenBank/DDBJ databases">
        <title>The Genome Sequence of Fonticula alba ATCC 38817.</title>
        <authorList>
            <consortium name="The Broad Institute Genomics Platform"/>
            <person name="Russ C."/>
            <person name="Cuomo C."/>
            <person name="Burger G."/>
            <person name="Gray M.W."/>
            <person name="Holland P.W.H."/>
            <person name="King N."/>
            <person name="Lang F.B.F."/>
            <person name="Roger A.J."/>
            <person name="Ruiz-Trillo I."/>
            <person name="Brown M."/>
            <person name="Walker B."/>
            <person name="Young S."/>
            <person name="Zeng Q."/>
            <person name="Gargeya S."/>
            <person name="Fitzgerald M."/>
            <person name="Haas B."/>
            <person name="Abouelleil A."/>
            <person name="Allen A.W."/>
            <person name="Alvarado L."/>
            <person name="Arachchi H.M."/>
            <person name="Berlin A.M."/>
            <person name="Chapman S.B."/>
            <person name="Gainer-Dewar J."/>
            <person name="Goldberg J."/>
            <person name="Griggs A."/>
            <person name="Gujja S."/>
            <person name="Hansen M."/>
            <person name="Howarth C."/>
            <person name="Imamovic A."/>
            <person name="Ireland A."/>
            <person name="Larimer J."/>
            <person name="McCowan C."/>
            <person name="Murphy C."/>
            <person name="Pearson M."/>
            <person name="Poon T.W."/>
            <person name="Priest M."/>
            <person name="Roberts A."/>
            <person name="Saif S."/>
            <person name="Shea T."/>
            <person name="Sisk P."/>
            <person name="Sykes S."/>
            <person name="Wortman J."/>
            <person name="Nusbaum C."/>
            <person name="Birren B."/>
        </authorList>
    </citation>
    <scope>NUCLEOTIDE SEQUENCE [LARGE SCALE GENOMIC DNA]</scope>
    <source>
        <strain evidence="5">ATCC 38817</strain>
    </source>
</reference>
<proteinExistence type="inferred from homology"/>
<dbReference type="RefSeq" id="XP_009497613.1">
    <property type="nucleotide sequence ID" value="XM_009499338.1"/>
</dbReference>
<accession>A0A058Z1Q5</accession>
<feature type="active site" evidence="4">
    <location>
        <position position="167"/>
    </location>
</feature>
<protein>
    <recommendedName>
        <fullName evidence="7">DNA (Cytosine-5-)-methyltransferase</fullName>
    </recommendedName>
</protein>
<dbReference type="Pfam" id="PF00145">
    <property type="entry name" value="DNA_methylase"/>
    <property type="match status" value="1"/>
</dbReference>
<evidence type="ECO:0000256" key="3">
    <source>
        <dbReference type="ARBA" id="ARBA00022691"/>
    </source>
</evidence>
<gene>
    <name evidence="5" type="ORF">H696_05512</name>
</gene>
<evidence type="ECO:0000313" key="6">
    <source>
        <dbReference type="Proteomes" id="UP000030693"/>
    </source>
</evidence>
<dbReference type="PROSITE" id="PS51679">
    <property type="entry name" value="SAM_MT_C5"/>
    <property type="match status" value="1"/>
</dbReference>
<comment type="similarity">
    <text evidence="4">Belongs to the class I-like SAM-binding methyltransferase superfamily. C5-methyltransferase family.</text>
</comment>
<dbReference type="SUPFAM" id="SSF53335">
    <property type="entry name" value="S-adenosyl-L-methionine-dependent methyltransferases"/>
    <property type="match status" value="1"/>
</dbReference>